<dbReference type="EnsemblMetazoa" id="SMAR009012-RA">
    <property type="protein sequence ID" value="SMAR009012-PA"/>
    <property type="gene ID" value="SMAR009012"/>
</dbReference>
<dbReference type="Proteomes" id="UP000014500">
    <property type="component" value="Unassembled WGS sequence"/>
</dbReference>
<protein>
    <recommendedName>
        <fullName evidence="3">Elongin-C</fullName>
    </recommendedName>
</protein>
<dbReference type="GO" id="GO:0006511">
    <property type="term" value="P:ubiquitin-dependent protein catabolic process"/>
    <property type="evidence" value="ECO:0007669"/>
    <property type="project" value="InterPro"/>
</dbReference>
<keyword evidence="7" id="KW-1185">Reference proteome</keyword>
<organism evidence="6 7">
    <name type="scientific">Strigamia maritima</name>
    <name type="common">European centipede</name>
    <name type="synonym">Geophilus maritimus</name>
    <dbReference type="NCBI Taxonomy" id="126957"/>
    <lineage>
        <taxon>Eukaryota</taxon>
        <taxon>Metazoa</taxon>
        <taxon>Ecdysozoa</taxon>
        <taxon>Arthropoda</taxon>
        <taxon>Myriapoda</taxon>
        <taxon>Chilopoda</taxon>
        <taxon>Pleurostigmophora</taxon>
        <taxon>Geophilomorpha</taxon>
        <taxon>Linotaeniidae</taxon>
        <taxon>Strigamia</taxon>
    </lineage>
</organism>
<dbReference type="Pfam" id="PF03931">
    <property type="entry name" value="Skp1_POZ"/>
    <property type="match status" value="1"/>
</dbReference>
<dbReference type="InterPro" id="IPR016073">
    <property type="entry name" value="Skp1_comp_POZ"/>
</dbReference>
<dbReference type="STRING" id="126957.T1J5V4"/>
<dbReference type="PhylomeDB" id="T1J5V4"/>
<proteinExistence type="inferred from homology"/>
<dbReference type="HOGENOM" id="CLU_130038_0_2_1"/>
<dbReference type="PANTHER" id="PTHR20648">
    <property type="entry name" value="ELONGIN-C"/>
    <property type="match status" value="1"/>
</dbReference>
<accession>T1J5V4</accession>
<evidence type="ECO:0000259" key="5">
    <source>
        <dbReference type="Pfam" id="PF03931"/>
    </source>
</evidence>
<keyword evidence="4" id="KW-0539">Nucleus</keyword>
<comment type="similarity">
    <text evidence="2">Belongs to the SKP1 family.</text>
</comment>
<evidence type="ECO:0000313" key="6">
    <source>
        <dbReference type="EnsemblMetazoa" id="SMAR009012-PA"/>
    </source>
</evidence>
<evidence type="ECO:0000256" key="1">
    <source>
        <dbReference type="ARBA" id="ARBA00004123"/>
    </source>
</evidence>
<dbReference type="Gene3D" id="3.30.710.10">
    <property type="entry name" value="Potassium Channel Kv1.1, Chain A"/>
    <property type="match status" value="1"/>
</dbReference>
<evidence type="ECO:0000256" key="4">
    <source>
        <dbReference type="ARBA" id="ARBA00023242"/>
    </source>
</evidence>
<dbReference type="SUPFAM" id="SSF54695">
    <property type="entry name" value="POZ domain"/>
    <property type="match status" value="1"/>
</dbReference>
<dbReference type="AlphaFoldDB" id="T1J5V4"/>
<name>T1J5V4_STRMM</name>
<dbReference type="OMA" id="DCLENEM"/>
<dbReference type="SMART" id="SM00512">
    <property type="entry name" value="Skp1"/>
    <property type="match status" value="1"/>
</dbReference>
<evidence type="ECO:0000256" key="2">
    <source>
        <dbReference type="ARBA" id="ARBA00009993"/>
    </source>
</evidence>
<reference evidence="7" key="1">
    <citation type="submission" date="2011-05" db="EMBL/GenBank/DDBJ databases">
        <authorList>
            <person name="Richards S.R."/>
            <person name="Qu J."/>
            <person name="Jiang H."/>
            <person name="Jhangiani S.N."/>
            <person name="Agravi P."/>
            <person name="Goodspeed R."/>
            <person name="Gross S."/>
            <person name="Mandapat C."/>
            <person name="Jackson L."/>
            <person name="Mathew T."/>
            <person name="Pu L."/>
            <person name="Thornton R."/>
            <person name="Saada N."/>
            <person name="Wilczek-Boney K.B."/>
            <person name="Lee S."/>
            <person name="Kovar C."/>
            <person name="Wu Y."/>
            <person name="Scherer S.E."/>
            <person name="Worley K.C."/>
            <person name="Muzny D.M."/>
            <person name="Gibbs R."/>
        </authorList>
    </citation>
    <scope>NUCLEOTIDE SEQUENCE</scope>
    <source>
        <strain evidence="7">Brora</strain>
    </source>
</reference>
<dbReference type="InterPro" id="IPR039948">
    <property type="entry name" value="ELC1"/>
</dbReference>
<dbReference type="EMBL" id="JH431868">
    <property type="status" value="NOT_ANNOTATED_CDS"/>
    <property type="molecule type" value="Genomic_DNA"/>
</dbReference>
<sequence length="114" mass="12906">MADSQEVKVYGSCEGPESMYIKLVSSDDHEFFIKRDLAMQSGTIRAMLMGPGDCLENEMNEVKFRDIPSLLLEKVCHYFAFKARYTGSGEELPDFDIAKEMCIEVIMAANFLNC</sequence>
<reference evidence="6" key="2">
    <citation type="submission" date="2015-02" db="UniProtKB">
        <authorList>
            <consortium name="EnsemblMetazoa"/>
        </authorList>
    </citation>
    <scope>IDENTIFICATION</scope>
</reference>
<dbReference type="CDD" id="cd18321">
    <property type="entry name" value="BTB_POZ_EloC"/>
    <property type="match status" value="1"/>
</dbReference>
<dbReference type="FunFam" id="3.30.710.10:FF:000035">
    <property type="entry name" value="Elongin C transcription elongation factor"/>
    <property type="match status" value="1"/>
</dbReference>
<dbReference type="InterPro" id="IPR011333">
    <property type="entry name" value="SKP1/BTB/POZ_sf"/>
</dbReference>
<evidence type="ECO:0000313" key="7">
    <source>
        <dbReference type="Proteomes" id="UP000014500"/>
    </source>
</evidence>
<dbReference type="InterPro" id="IPR001232">
    <property type="entry name" value="SKP1-like"/>
</dbReference>
<feature type="domain" description="SKP1 component POZ" evidence="5">
    <location>
        <begin position="20"/>
        <end position="81"/>
    </location>
</feature>
<dbReference type="GO" id="GO:0005634">
    <property type="term" value="C:nucleus"/>
    <property type="evidence" value="ECO:0007669"/>
    <property type="project" value="UniProtKB-SubCell"/>
</dbReference>
<dbReference type="eggNOG" id="KOG3473">
    <property type="taxonomic scope" value="Eukaryota"/>
</dbReference>
<comment type="subcellular location">
    <subcellularLocation>
        <location evidence="1">Nucleus</location>
    </subcellularLocation>
</comment>
<evidence type="ECO:0000256" key="3">
    <source>
        <dbReference type="ARBA" id="ARBA00021347"/>
    </source>
</evidence>